<dbReference type="CDD" id="cd03808">
    <property type="entry name" value="GT4_CapM-like"/>
    <property type="match status" value="1"/>
</dbReference>
<evidence type="ECO:0000259" key="2">
    <source>
        <dbReference type="Pfam" id="PF13579"/>
    </source>
</evidence>
<protein>
    <submittedName>
        <fullName evidence="3">Glycosyltransferase family 4 protein</fullName>
    </submittedName>
</protein>
<sequence length="363" mass="40598">MKILIITNHSYMFWQFRRELTAALLKDHQVVLSTPFVGHQEDLEAMGCRCIETAVDRRGINPATDLKLFSVYRRLIRQERPDLVITYSIKPNIYGGLASRLAGVPYCANVQGLGTAFQKKGLAALVTAMYRAALGKARRVFFENEGNAALFREKKIVPAQRQTVLPGAGVDLACYTPEPRPEDGQVRFLFVGRIMREKGVDELFWAARRLKEEYGEGVAFDVVGFFEDAYRQTVEELAAEHILTFHGFQQDVRPFYATADCVVLPSYHEGMSNVLLEGAASGRALVTSDIPGCREAVEDGVTGFLCPAGDREALLDRLRRFASCPPEKRAAMGRAGRALMERRFRKEDVVNKTIAALLEEKPC</sequence>
<dbReference type="Gene3D" id="3.40.50.2000">
    <property type="entry name" value="Glycogen Phosphorylase B"/>
    <property type="match status" value="2"/>
</dbReference>
<feature type="domain" description="Glycosyltransferase subfamily 4-like N-terminal" evidence="2">
    <location>
        <begin position="18"/>
        <end position="166"/>
    </location>
</feature>
<comment type="caution">
    <text evidence="3">The sequence shown here is derived from an EMBL/GenBank/DDBJ whole genome shotgun (WGS) entry which is preliminary data.</text>
</comment>
<dbReference type="Proteomes" id="UP000760668">
    <property type="component" value="Unassembled WGS sequence"/>
</dbReference>
<evidence type="ECO:0000313" key="3">
    <source>
        <dbReference type="EMBL" id="HJG87209.1"/>
    </source>
</evidence>
<reference evidence="3" key="1">
    <citation type="journal article" date="2021" name="PeerJ">
        <title>Extensive microbial diversity within the chicken gut microbiome revealed by metagenomics and culture.</title>
        <authorList>
            <person name="Gilroy R."/>
            <person name="Ravi A."/>
            <person name="Getino M."/>
            <person name="Pursley I."/>
            <person name="Horton D.L."/>
            <person name="Alikhan N.F."/>
            <person name="Baker D."/>
            <person name="Gharbi K."/>
            <person name="Hall N."/>
            <person name="Watson M."/>
            <person name="Adriaenssens E.M."/>
            <person name="Foster-Nyarko E."/>
            <person name="Jarju S."/>
            <person name="Secka A."/>
            <person name="Antonio M."/>
            <person name="Oren A."/>
            <person name="Chaudhuri R.R."/>
            <person name="La Ragione R."/>
            <person name="Hildebrand F."/>
            <person name="Pallen M.J."/>
        </authorList>
    </citation>
    <scope>NUCLEOTIDE SEQUENCE</scope>
    <source>
        <strain evidence="3">CHK179-5677</strain>
    </source>
</reference>
<dbReference type="EMBL" id="DYUC01000095">
    <property type="protein sequence ID" value="HJG87209.1"/>
    <property type="molecule type" value="Genomic_DNA"/>
</dbReference>
<dbReference type="PANTHER" id="PTHR12526">
    <property type="entry name" value="GLYCOSYLTRANSFERASE"/>
    <property type="match status" value="1"/>
</dbReference>
<dbReference type="Pfam" id="PF00534">
    <property type="entry name" value="Glycos_transf_1"/>
    <property type="match status" value="1"/>
</dbReference>
<proteinExistence type="predicted"/>
<reference evidence="3" key="2">
    <citation type="submission" date="2021-09" db="EMBL/GenBank/DDBJ databases">
        <authorList>
            <person name="Gilroy R."/>
        </authorList>
    </citation>
    <scope>NUCLEOTIDE SEQUENCE</scope>
    <source>
        <strain evidence="3">CHK179-5677</strain>
    </source>
</reference>
<dbReference type="GO" id="GO:0016757">
    <property type="term" value="F:glycosyltransferase activity"/>
    <property type="evidence" value="ECO:0007669"/>
    <property type="project" value="InterPro"/>
</dbReference>
<accession>A0A921MMM4</accession>
<feature type="domain" description="Glycosyl transferase family 1" evidence="1">
    <location>
        <begin position="182"/>
        <end position="337"/>
    </location>
</feature>
<dbReference type="Pfam" id="PF13579">
    <property type="entry name" value="Glyco_trans_4_4"/>
    <property type="match status" value="1"/>
</dbReference>
<dbReference type="RefSeq" id="WP_295368076.1">
    <property type="nucleotide sequence ID" value="NZ_DYUC01000095.1"/>
</dbReference>
<organism evidence="3 4">
    <name type="scientific">Pseudoflavonifractor capillosus</name>
    <dbReference type="NCBI Taxonomy" id="106588"/>
    <lineage>
        <taxon>Bacteria</taxon>
        <taxon>Bacillati</taxon>
        <taxon>Bacillota</taxon>
        <taxon>Clostridia</taxon>
        <taxon>Eubacteriales</taxon>
        <taxon>Oscillospiraceae</taxon>
        <taxon>Pseudoflavonifractor</taxon>
    </lineage>
</organism>
<dbReference type="PANTHER" id="PTHR12526:SF638">
    <property type="entry name" value="SPORE COAT PROTEIN SA"/>
    <property type="match status" value="1"/>
</dbReference>
<dbReference type="InterPro" id="IPR001296">
    <property type="entry name" value="Glyco_trans_1"/>
</dbReference>
<evidence type="ECO:0000259" key="1">
    <source>
        <dbReference type="Pfam" id="PF00534"/>
    </source>
</evidence>
<evidence type="ECO:0000313" key="4">
    <source>
        <dbReference type="Proteomes" id="UP000760668"/>
    </source>
</evidence>
<gene>
    <name evidence="3" type="ORF">K8V01_09350</name>
</gene>
<dbReference type="SUPFAM" id="SSF53756">
    <property type="entry name" value="UDP-Glycosyltransferase/glycogen phosphorylase"/>
    <property type="match status" value="1"/>
</dbReference>
<name>A0A921MMM4_9FIRM</name>
<dbReference type="AlphaFoldDB" id="A0A921MMM4"/>
<dbReference type="InterPro" id="IPR028098">
    <property type="entry name" value="Glyco_trans_4-like_N"/>
</dbReference>